<keyword evidence="10" id="KW-1185">Reference proteome</keyword>
<feature type="transmembrane region" description="Helical" evidence="7">
    <location>
        <begin position="74"/>
        <end position="96"/>
    </location>
</feature>
<dbReference type="Pfam" id="PF00528">
    <property type="entry name" value="BPD_transp_1"/>
    <property type="match status" value="1"/>
</dbReference>
<comment type="similarity">
    <text evidence="7">Belongs to the binding-protein-dependent transport system permease family.</text>
</comment>
<evidence type="ECO:0000313" key="10">
    <source>
        <dbReference type="Proteomes" id="UP000674938"/>
    </source>
</evidence>
<evidence type="ECO:0000256" key="5">
    <source>
        <dbReference type="ARBA" id="ARBA00022989"/>
    </source>
</evidence>
<dbReference type="CDD" id="cd06261">
    <property type="entry name" value="TM_PBP2"/>
    <property type="match status" value="1"/>
</dbReference>
<organism evidence="9 10">
    <name type="scientific">Vagococcus allomyrinae</name>
    <dbReference type="NCBI Taxonomy" id="2794353"/>
    <lineage>
        <taxon>Bacteria</taxon>
        <taxon>Bacillati</taxon>
        <taxon>Bacillota</taxon>
        <taxon>Bacilli</taxon>
        <taxon>Lactobacillales</taxon>
        <taxon>Enterococcaceae</taxon>
        <taxon>Vagococcus</taxon>
    </lineage>
</organism>
<feature type="transmembrane region" description="Helical" evidence="7">
    <location>
        <begin position="191"/>
        <end position="213"/>
    </location>
</feature>
<evidence type="ECO:0000256" key="3">
    <source>
        <dbReference type="ARBA" id="ARBA00022475"/>
    </source>
</evidence>
<feature type="transmembrane region" description="Helical" evidence="7">
    <location>
        <begin position="236"/>
        <end position="257"/>
    </location>
</feature>
<keyword evidence="4 7" id="KW-0812">Transmembrane</keyword>
<evidence type="ECO:0000256" key="4">
    <source>
        <dbReference type="ARBA" id="ARBA00022692"/>
    </source>
</evidence>
<dbReference type="PANTHER" id="PTHR43744:SF2">
    <property type="entry name" value="ARABINOOLIGOSACCHARIDES TRANSPORT SYSTEM PERMEASE PROTEIN ARAQ"/>
    <property type="match status" value="1"/>
</dbReference>
<dbReference type="InterPro" id="IPR035906">
    <property type="entry name" value="MetI-like_sf"/>
</dbReference>
<dbReference type="SUPFAM" id="SSF161098">
    <property type="entry name" value="MetI-like"/>
    <property type="match status" value="1"/>
</dbReference>
<evidence type="ECO:0000256" key="7">
    <source>
        <dbReference type="RuleBase" id="RU363032"/>
    </source>
</evidence>
<evidence type="ECO:0000256" key="1">
    <source>
        <dbReference type="ARBA" id="ARBA00004651"/>
    </source>
</evidence>
<comment type="caution">
    <text evidence="9">The sequence shown here is derived from an EMBL/GenBank/DDBJ whole genome shotgun (WGS) entry which is preliminary data.</text>
</comment>
<evidence type="ECO:0000259" key="8">
    <source>
        <dbReference type="PROSITE" id="PS50928"/>
    </source>
</evidence>
<keyword evidence="2 7" id="KW-0813">Transport</keyword>
<accession>A0A940P9F8</accession>
<dbReference type="PANTHER" id="PTHR43744">
    <property type="entry name" value="ABC TRANSPORTER PERMEASE PROTEIN MG189-RELATED-RELATED"/>
    <property type="match status" value="1"/>
</dbReference>
<feature type="transmembrane region" description="Helical" evidence="7">
    <location>
        <begin position="130"/>
        <end position="153"/>
    </location>
</feature>
<keyword evidence="6 7" id="KW-0472">Membrane</keyword>
<comment type="subcellular location">
    <subcellularLocation>
        <location evidence="1 7">Cell membrane</location>
        <topology evidence="1 7">Multi-pass membrane protein</topology>
    </subcellularLocation>
</comment>
<feature type="transmembrane region" description="Helical" evidence="7">
    <location>
        <begin position="103"/>
        <end position="124"/>
    </location>
</feature>
<dbReference type="RefSeq" id="WP_209526405.1">
    <property type="nucleotide sequence ID" value="NZ_JAEEGA010000004.1"/>
</dbReference>
<dbReference type="Proteomes" id="UP000674938">
    <property type="component" value="Unassembled WGS sequence"/>
</dbReference>
<dbReference type="EMBL" id="JAEEGA010000004">
    <property type="protein sequence ID" value="MBP1040899.1"/>
    <property type="molecule type" value="Genomic_DNA"/>
</dbReference>
<dbReference type="GO" id="GO:0055085">
    <property type="term" value="P:transmembrane transport"/>
    <property type="evidence" value="ECO:0007669"/>
    <property type="project" value="InterPro"/>
</dbReference>
<dbReference type="InterPro" id="IPR000515">
    <property type="entry name" value="MetI-like"/>
</dbReference>
<evidence type="ECO:0000313" key="9">
    <source>
        <dbReference type="EMBL" id="MBP1040899.1"/>
    </source>
</evidence>
<protein>
    <submittedName>
        <fullName evidence="9">Carbohydrate ABC transporter permease</fullName>
    </submittedName>
</protein>
<evidence type="ECO:0000256" key="6">
    <source>
        <dbReference type="ARBA" id="ARBA00023136"/>
    </source>
</evidence>
<feature type="transmembrane region" description="Helical" evidence="7">
    <location>
        <begin position="12"/>
        <end position="31"/>
    </location>
</feature>
<dbReference type="GO" id="GO:0005886">
    <property type="term" value="C:plasma membrane"/>
    <property type="evidence" value="ECO:0007669"/>
    <property type="project" value="UniProtKB-SubCell"/>
</dbReference>
<feature type="domain" description="ABC transmembrane type-1" evidence="8">
    <location>
        <begin position="68"/>
        <end position="257"/>
    </location>
</feature>
<gene>
    <name evidence="9" type="ORF">I6N95_07775</name>
</gene>
<keyword evidence="5 7" id="KW-1133">Transmembrane helix</keyword>
<keyword evidence="3" id="KW-1003">Cell membrane</keyword>
<evidence type="ECO:0000256" key="2">
    <source>
        <dbReference type="ARBA" id="ARBA00022448"/>
    </source>
</evidence>
<dbReference type="Gene3D" id="1.10.3720.10">
    <property type="entry name" value="MetI-like"/>
    <property type="match status" value="1"/>
</dbReference>
<sequence>MVKTKVTAVSKYVFLIVASCLSIFPFFWMVISATNSSKDISMGKLTFGKEFISNFMKLNQQVDLARIIGNSFKVAIAATLLALLISSIAGYAFEIFKTRVTNAIFNTLLLAMMIPFVAIMIPLFRMMTKVGLLNSFIAVIIPAVATPFLIFFFRQNTQAFPKELIDAARVDGLNELQIFLRVYLPSMKSTYAAAAIITFMSAWNNYLWPLIILQTNDKKTLPLVISSLSSAYQPDFGMIMIGIVIATIPMVIVFFAMQKHFVSGMVGSVK</sequence>
<dbReference type="PROSITE" id="PS50928">
    <property type="entry name" value="ABC_TM1"/>
    <property type="match status" value="1"/>
</dbReference>
<dbReference type="AlphaFoldDB" id="A0A940P9F8"/>
<proteinExistence type="inferred from homology"/>
<reference evidence="9" key="1">
    <citation type="submission" date="2020-12" db="EMBL/GenBank/DDBJ databases">
        <title>Vagococcus allomyrinae sp. nov. and Enterococcus lavae sp. nov., isolated from the larvae of Allomyrina dichotoma.</title>
        <authorList>
            <person name="Lee S.D."/>
        </authorList>
    </citation>
    <scope>NUCLEOTIDE SEQUENCE</scope>
    <source>
        <strain evidence="9">BWB3-3</strain>
    </source>
</reference>
<name>A0A940P9F8_9ENTE</name>